<reference evidence="1" key="1">
    <citation type="submission" date="2023-03" db="EMBL/GenBank/DDBJ databases">
        <title>Massive genome expansion in bonnet fungi (Mycena s.s.) driven by repeated elements and novel gene families across ecological guilds.</title>
        <authorList>
            <consortium name="Lawrence Berkeley National Laboratory"/>
            <person name="Harder C.B."/>
            <person name="Miyauchi S."/>
            <person name="Viragh M."/>
            <person name="Kuo A."/>
            <person name="Thoen E."/>
            <person name="Andreopoulos B."/>
            <person name="Lu D."/>
            <person name="Skrede I."/>
            <person name="Drula E."/>
            <person name="Henrissat B."/>
            <person name="Morin E."/>
            <person name="Kohler A."/>
            <person name="Barry K."/>
            <person name="LaButti K."/>
            <person name="Morin E."/>
            <person name="Salamov A."/>
            <person name="Lipzen A."/>
            <person name="Mereny Z."/>
            <person name="Hegedus B."/>
            <person name="Baldrian P."/>
            <person name="Stursova M."/>
            <person name="Weitz H."/>
            <person name="Taylor A."/>
            <person name="Grigoriev I.V."/>
            <person name="Nagy L.G."/>
            <person name="Martin F."/>
            <person name="Kauserud H."/>
        </authorList>
    </citation>
    <scope>NUCLEOTIDE SEQUENCE</scope>
    <source>
        <strain evidence="1">CBHHK188m</strain>
    </source>
</reference>
<evidence type="ECO:0000313" key="2">
    <source>
        <dbReference type="Proteomes" id="UP001215280"/>
    </source>
</evidence>
<dbReference type="EMBL" id="JARJLG010000001">
    <property type="protein sequence ID" value="KAJ7785272.1"/>
    <property type="molecule type" value="Genomic_DNA"/>
</dbReference>
<feature type="non-terminal residue" evidence="1">
    <location>
        <position position="1"/>
    </location>
</feature>
<evidence type="ECO:0000313" key="1">
    <source>
        <dbReference type="EMBL" id="KAJ7785272.1"/>
    </source>
</evidence>
<protein>
    <submittedName>
        <fullName evidence="1">Uncharacterized protein</fullName>
    </submittedName>
</protein>
<keyword evidence="2" id="KW-1185">Reference proteome</keyword>
<dbReference type="Proteomes" id="UP001215280">
    <property type="component" value="Unassembled WGS sequence"/>
</dbReference>
<gene>
    <name evidence="1" type="ORF">DFH07DRAFT_726519</name>
</gene>
<accession>A0AAD7KI95</accession>
<sequence>VISIYSKGGGKAGRHDWVEQVPGIRKISYILAQTFEHSGSRSFQRIHRATSMLGVSRFAHLPSGPILIRIPDTVNLTLSTAEITRAATTLFNRLLAEREALARMITALNMVQRKGKGNINIQDIEEDDGVED</sequence>
<proteinExistence type="predicted"/>
<dbReference type="AlphaFoldDB" id="A0AAD7KI95"/>
<name>A0AAD7KI95_9AGAR</name>
<organism evidence="1 2">
    <name type="scientific">Mycena maculata</name>
    <dbReference type="NCBI Taxonomy" id="230809"/>
    <lineage>
        <taxon>Eukaryota</taxon>
        <taxon>Fungi</taxon>
        <taxon>Dikarya</taxon>
        <taxon>Basidiomycota</taxon>
        <taxon>Agaricomycotina</taxon>
        <taxon>Agaricomycetes</taxon>
        <taxon>Agaricomycetidae</taxon>
        <taxon>Agaricales</taxon>
        <taxon>Marasmiineae</taxon>
        <taxon>Mycenaceae</taxon>
        <taxon>Mycena</taxon>
    </lineage>
</organism>
<comment type="caution">
    <text evidence="1">The sequence shown here is derived from an EMBL/GenBank/DDBJ whole genome shotgun (WGS) entry which is preliminary data.</text>
</comment>